<gene>
    <name evidence="2" type="ORF">SAMN04488557_1252</name>
</gene>
<sequence>MSRRLIARSPDLQHLEDEGFDLAIMGGHLLVRDVPFVTSNKSVSSGILVMPLDLAGETASKPHSHIAYWIGEHPCHASGTKITTIANASNVEQLAEGLQIDHTFSAKADYRDYHHKVRTYVGRIAGEAAMIDPNAKAQTFPAIPADPGDSVFEYADTASSRAGIAAINARVAGLKIGILGAGGTGSYVFDLVAKTLVAEIRVIDGDLFLNHNAFRSPGAPSLADLTSKPKKTDYLGAIYRRMHRGIVLHDINIDDGNLHLLDGLDFVFVCMDTGDAKRKAVERLTSSGTCFIEVGMGVLVTDDKLGGIVRTVCSTPETRQAAVARISYATDDGGLNAYSANIQSAELNALNAALAVIRWKQLVGIYHDMRKASYRGYSIASGDIVTEGDE</sequence>
<keyword evidence="3" id="KW-1185">Reference proteome</keyword>
<dbReference type="NCBIfam" id="NF004805">
    <property type="entry name" value="PRK06153.1-4"/>
    <property type="match status" value="1"/>
</dbReference>
<dbReference type="Pfam" id="PF20590">
    <property type="entry name" value="DUF6791"/>
    <property type="match status" value="1"/>
</dbReference>
<dbReference type="CDD" id="cd01483">
    <property type="entry name" value="E1_enzyme_family"/>
    <property type="match status" value="1"/>
</dbReference>
<dbReference type="NCBIfam" id="NF004804">
    <property type="entry name" value="PRK06153.1-3"/>
    <property type="match status" value="1"/>
</dbReference>
<feature type="domain" description="DUF6791" evidence="1">
    <location>
        <begin position="10"/>
        <end position="157"/>
    </location>
</feature>
<dbReference type="AlphaFoldDB" id="A0A1I7N444"/>
<dbReference type="RefSeq" id="WP_092865561.1">
    <property type="nucleotide sequence ID" value="NZ_FPCH01000001.1"/>
</dbReference>
<evidence type="ECO:0000259" key="1">
    <source>
        <dbReference type="Pfam" id="PF20590"/>
    </source>
</evidence>
<dbReference type="Proteomes" id="UP000199423">
    <property type="component" value="Unassembled WGS sequence"/>
</dbReference>
<proteinExistence type="predicted"/>
<name>A0A1I7N444_9HYPH</name>
<organism evidence="2 3">
    <name type="scientific">Hyphomicrobium facile</name>
    <dbReference type="NCBI Taxonomy" id="51670"/>
    <lineage>
        <taxon>Bacteria</taxon>
        <taxon>Pseudomonadati</taxon>
        <taxon>Pseudomonadota</taxon>
        <taxon>Alphaproteobacteria</taxon>
        <taxon>Hyphomicrobiales</taxon>
        <taxon>Hyphomicrobiaceae</taxon>
        <taxon>Hyphomicrobium</taxon>
    </lineage>
</organism>
<reference evidence="3" key="1">
    <citation type="submission" date="2016-10" db="EMBL/GenBank/DDBJ databases">
        <authorList>
            <person name="Varghese N."/>
            <person name="Submissions S."/>
        </authorList>
    </citation>
    <scope>NUCLEOTIDE SEQUENCE [LARGE SCALE GENOMIC DNA]</scope>
    <source>
        <strain evidence="3">DSM 1565</strain>
    </source>
</reference>
<accession>A0A1I7N444</accession>
<dbReference type="InterPro" id="IPR046741">
    <property type="entry name" value="DUF6791"/>
</dbReference>
<dbReference type="SUPFAM" id="SSF69572">
    <property type="entry name" value="Activating enzymes of the ubiquitin-like proteins"/>
    <property type="match status" value="1"/>
</dbReference>
<dbReference type="GO" id="GO:0008641">
    <property type="term" value="F:ubiquitin-like modifier activating enzyme activity"/>
    <property type="evidence" value="ECO:0007669"/>
    <property type="project" value="InterPro"/>
</dbReference>
<dbReference type="STRING" id="51670.SAMN04488557_1252"/>
<dbReference type="EMBL" id="FPCH01000001">
    <property type="protein sequence ID" value="SFV29439.1"/>
    <property type="molecule type" value="Genomic_DNA"/>
</dbReference>
<protein>
    <submittedName>
        <fullName evidence="2">ThiF family protein</fullName>
    </submittedName>
</protein>
<dbReference type="Gene3D" id="3.40.50.720">
    <property type="entry name" value="NAD(P)-binding Rossmann-like Domain"/>
    <property type="match status" value="1"/>
</dbReference>
<dbReference type="OrthoDB" id="8773615at2"/>
<dbReference type="InterPro" id="IPR035985">
    <property type="entry name" value="Ubiquitin-activating_enz"/>
</dbReference>
<evidence type="ECO:0000313" key="3">
    <source>
        <dbReference type="Proteomes" id="UP000199423"/>
    </source>
</evidence>
<evidence type="ECO:0000313" key="2">
    <source>
        <dbReference type="EMBL" id="SFV29439.1"/>
    </source>
</evidence>